<evidence type="ECO:0000256" key="2">
    <source>
        <dbReference type="SAM" id="Phobius"/>
    </source>
</evidence>
<dbReference type="Proteomes" id="UP001295740">
    <property type="component" value="Unassembled WGS sequence"/>
</dbReference>
<dbReference type="AlphaFoldDB" id="A0AAI8VM60"/>
<evidence type="ECO:0000313" key="4">
    <source>
        <dbReference type="Proteomes" id="UP001295740"/>
    </source>
</evidence>
<dbReference type="InterPro" id="IPR007612">
    <property type="entry name" value="LOR"/>
</dbReference>
<name>A0AAI8VM60_9PEZI</name>
<evidence type="ECO:0000313" key="3">
    <source>
        <dbReference type="EMBL" id="CAJ2510390.1"/>
    </source>
</evidence>
<keyword evidence="2" id="KW-1133">Transmembrane helix</keyword>
<dbReference type="SUPFAM" id="SSF54518">
    <property type="entry name" value="Tubby C-terminal domain-like"/>
    <property type="match status" value="1"/>
</dbReference>
<keyword evidence="2" id="KW-0812">Transmembrane</keyword>
<comment type="similarity">
    <text evidence="1">Belongs to the LOR family.</text>
</comment>
<keyword evidence="2" id="KW-0472">Membrane</keyword>
<dbReference type="EMBL" id="CAUWAG010000014">
    <property type="protein sequence ID" value="CAJ2510390.1"/>
    <property type="molecule type" value="Genomic_DNA"/>
</dbReference>
<dbReference type="InterPro" id="IPR038595">
    <property type="entry name" value="LOR_sf"/>
</dbReference>
<sequence length="251" mass="27862">MAGADSSWIVIVTSVLQFLIALYPLITSGSRIAVPHALELLLHAYSIPSSSIADITMLDQSHHHQAPIGIFKPYIARQAQTLRLKEKVWSLSGDSFDIRTAEKRPIFKVKGEMFSLSGRKHFMETNGTRLFTIRKQLIAWHETFYAEDPSGNQIFEVRSKFSIGAPKSLCTFISATGQPVSLLMKGELSKKGGNIVDETTGQPVATIKRQLFNKGELFGQQTYDVSIVPNVDMAVIAAMCICLDEMQNDKQ</sequence>
<gene>
    <name evidence="3" type="ORF">KHLLAP_LOCUS10858</name>
</gene>
<dbReference type="PANTHER" id="PTHR31087">
    <property type="match status" value="1"/>
</dbReference>
<keyword evidence="4" id="KW-1185">Reference proteome</keyword>
<accession>A0AAI8VM60</accession>
<proteinExistence type="inferred from homology"/>
<dbReference type="InterPro" id="IPR025659">
    <property type="entry name" value="Tubby-like_C"/>
</dbReference>
<organism evidence="3 4">
    <name type="scientific">Anthostomella pinea</name>
    <dbReference type="NCBI Taxonomy" id="933095"/>
    <lineage>
        <taxon>Eukaryota</taxon>
        <taxon>Fungi</taxon>
        <taxon>Dikarya</taxon>
        <taxon>Ascomycota</taxon>
        <taxon>Pezizomycotina</taxon>
        <taxon>Sordariomycetes</taxon>
        <taxon>Xylariomycetidae</taxon>
        <taxon>Xylariales</taxon>
        <taxon>Xylariaceae</taxon>
        <taxon>Anthostomella</taxon>
    </lineage>
</organism>
<dbReference type="Pfam" id="PF04525">
    <property type="entry name" value="LOR"/>
    <property type="match status" value="1"/>
</dbReference>
<protein>
    <submittedName>
        <fullName evidence="3">Uu.00g050930.m01.CDS01</fullName>
    </submittedName>
</protein>
<evidence type="ECO:0000256" key="1">
    <source>
        <dbReference type="ARBA" id="ARBA00005437"/>
    </source>
</evidence>
<dbReference type="Gene3D" id="2.40.160.200">
    <property type="entry name" value="LURP1-related"/>
    <property type="match status" value="1"/>
</dbReference>
<comment type="caution">
    <text evidence="3">The sequence shown here is derived from an EMBL/GenBank/DDBJ whole genome shotgun (WGS) entry which is preliminary data.</text>
</comment>
<reference evidence="3" key="1">
    <citation type="submission" date="2023-10" db="EMBL/GenBank/DDBJ databases">
        <authorList>
            <person name="Hackl T."/>
        </authorList>
    </citation>
    <scope>NUCLEOTIDE SEQUENCE</scope>
</reference>
<feature type="transmembrane region" description="Helical" evidence="2">
    <location>
        <begin position="6"/>
        <end position="26"/>
    </location>
</feature>
<dbReference type="PANTHER" id="PTHR31087:SF161">
    <property type="entry name" value="TUBBY C 2 FAMILY PROTEIN"/>
    <property type="match status" value="1"/>
</dbReference>